<dbReference type="RefSeq" id="WP_162446518.1">
    <property type="nucleotide sequence ID" value="NZ_CP048222.1"/>
</dbReference>
<dbReference type="SUPFAM" id="SSF53448">
    <property type="entry name" value="Nucleotide-diphospho-sugar transferases"/>
    <property type="match status" value="1"/>
</dbReference>
<dbReference type="GO" id="GO:0046872">
    <property type="term" value="F:metal ion binding"/>
    <property type="evidence" value="ECO:0007669"/>
    <property type="project" value="UniProtKB-KW"/>
</dbReference>
<evidence type="ECO:0000313" key="4">
    <source>
        <dbReference type="EMBL" id="QHT70541.1"/>
    </source>
</evidence>
<proteinExistence type="predicted"/>
<dbReference type="Pfam" id="PF01501">
    <property type="entry name" value="Glyco_transf_8"/>
    <property type="match status" value="1"/>
</dbReference>
<evidence type="ECO:0000256" key="3">
    <source>
        <dbReference type="ARBA" id="ARBA00022723"/>
    </source>
</evidence>
<protein>
    <submittedName>
        <fullName evidence="4">Glycosyltransferase family 8 protein</fullName>
    </submittedName>
</protein>
<sequence length="306" mass="35897">MNPSKELIPVVTTLDAGYLQHCAVMLGSLFKNNPTYNFHIYIIISFADNNDLQKLKSFVTNYQHALEIVRIDDKEINNFQTVHHITTATYYRLLIPGLLPVSINKVLYLDVDVIIRRDISDLWNTNIENYSVAAVMEPMFTRHAKLNIPKEANYFNAGVLLMNLEKWRKNDTTRQILTFIDKNNGSLEMLEQDALNAILYDQWLCLPFVWNVTSVLFTATAKELHIDESELINVITNPCIIHYTGYSKPWHYTNTHPFKKEYYKYLQLTPWKNFKHPEETVWHKIKQSGKKLMNLAYGRKKFEVYN</sequence>
<organism evidence="4 5">
    <name type="scientific">Rhodocytophaga rosea</name>
    <dbReference type="NCBI Taxonomy" id="2704465"/>
    <lineage>
        <taxon>Bacteria</taxon>
        <taxon>Pseudomonadati</taxon>
        <taxon>Bacteroidota</taxon>
        <taxon>Cytophagia</taxon>
        <taxon>Cytophagales</taxon>
        <taxon>Rhodocytophagaceae</taxon>
        <taxon>Rhodocytophaga</taxon>
    </lineage>
</organism>
<reference evidence="4 5" key="1">
    <citation type="submission" date="2020-01" db="EMBL/GenBank/DDBJ databases">
        <authorList>
            <person name="Kim M.K."/>
        </authorList>
    </citation>
    <scope>NUCLEOTIDE SEQUENCE [LARGE SCALE GENOMIC DNA]</scope>
    <source>
        <strain evidence="4 5">172606-1</strain>
    </source>
</reference>
<dbReference type="PANTHER" id="PTHR13778:SF47">
    <property type="entry name" value="LIPOPOLYSACCHARIDE 1,3-GALACTOSYLTRANSFERASE"/>
    <property type="match status" value="1"/>
</dbReference>
<name>A0A6C0GR52_9BACT</name>
<dbReference type="PANTHER" id="PTHR13778">
    <property type="entry name" value="GLYCOSYLTRANSFERASE 8 DOMAIN-CONTAINING PROTEIN"/>
    <property type="match status" value="1"/>
</dbReference>
<dbReference type="InterPro" id="IPR029044">
    <property type="entry name" value="Nucleotide-diphossugar_trans"/>
</dbReference>
<dbReference type="Gene3D" id="3.90.550.10">
    <property type="entry name" value="Spore Coat Polysaccharide Biosynthesis Protein SpsA, Chain A"/>
    <property type="match status" value="1"/>
</dbReference>
<dbReference type="GO" id="GO:0016757">
    <property type="term" value="F:glycosyltransferase activity"/>
    <property type="evidence" value="ECO:0007669"/>
    <property type="project" value="UniProtKB-KW"/>
</dbReference>
<dbReference type="Proteomes" id="UP000480178">
    <property type="component" value="Chromosome"/>
</dbReference>
<keyword evidence="1" id="KW-0328">Glycosyltransferase</keyword>
<accession>A0A6C0GR52</accession>
<dbReference type="InterPro" id="IPR002495">
    <property type="entry name" value="Glyco_trans_8"/>
</dbReference>
<dbReference type="CDD" id="cd04194">
    <property type="entry name" value="GT8_A4GalT_like"/>
    <property type="match status" value="1"/>
</dbReference>
<keyword evidence="3" id="KW-0479">Metal-binding</keyword>
<dbReference type="KEGG" id="rhoz:GXP67_29765"/>
<dbReference type="AlphaFoldDB" id="A0A6C0GR52"/>
<keyword evidence="2 4" id="KW-0808">Transferase</keyword>
<dbReference type="EMBL" id="CP048222">
    <property type="protein sequence ID" value="QHT70541.1"/>
    <property type="molecule type" value="Genomic_DNA"/>
</dbReference>
<evidence type="ECO:0000313" key="5">
    <source>
        <dbReference type="Proteomes" id="UP000480178"/>
    </source>
</evidence>
<keyword evidence="5" id="KW-1185">Reference proteome</keyword>
<evidence type="ECO:0000256" key="2">
    <source>
        <dbReference type="ARBA" id="ARBA00022679"/>
    </source>
</evidence>
<dbReference type="InterPro" id="IPR050748">
    <property type="entry name" value="Glycosyltrans_8_dom-fam"/>
</dbReference>
<evidence type="ECO:0000256" key="1">
    <source>
        <dbReference type="ARBA" id="ARBA00022676"/>
    </source>
</evidence>
<gene>
    <name evidence="4" type="ORF">GXP67_29765</name>
</gene>